<protein>
    <recommendedName>
        <fullName evidence="6">Ribosomal RNA small subunit methyltransferase I</fullName>
        <ecNumber evidence="6">2.1.1.198</ecNumber>
    </recommendedName>
    <alternativeName>
        <fullName evidence="6">16S rRNA 2'-O-ribose C1402 methyltransferase</fullName>
    </alternativeName>
    <alternativeName>
        <fullName evidence="6">rRNA (cytidine-2'-O-)-methyltransferase RsmI</fullName>
    </alternativeName>
</protein>
<dbReference type="HOGENOM" id="CLU_044779_4_0_9"/>
<dbReference type="Proteomes" id="UP000010847">
    <property type="component" value="Chromosome"/>
</dbReference>
<dbReference type="AlphaFoldDB" id="W0E4N7"/>
<dbReference type="RefSeq" id="WP_006717658.1">
    <property type="nucleotide sequence ID" value="NZ_CP007032.1"/>
</dbReference>
<evidence type="ECO:0000313" key="8">
    <source>
        <dbReference type="EMBL" id="AHF05692.1"/>
    </source>
</evidence>
<comment type="catalytic activity">
    <reaction evidence="6">
        <text>cytidine(1402) in 16S rRNA + S-adenosyl-L-methionine = 2'-O-methylcytidine(1402) in 16S rRNA + S-adenosyl-L-homocysteine + H(+)</text>
        <dbReference type="Rhea" id="RHEA:42924"/>
        <dbReference type="Rhea" id="RHEA-COMP:10285"/>
        <dbReference type="Rhea" id="RHEA-COMP:10286"/>
        <dbReference type="ChEBI" id="CHEBI:15378"/>
        <dbReference type="ChEBI" id="CHEBI:57856"/>
        <dbReference type="ChEBI" id="CHEBI:59789"/>
        <dbReference type="ChEBI" id="CHEBI:74495"/>
        <dbReference type="ChEBI" id="CHEBI:82748"/>
        <dbReference type="EC" id="2.1.1.198"/>
    </reaction>
</comment>
<dbReference type="Gene3D" id="3.40.1010.10">
    <property type="entry name" value="Cobalt-precorrin-4 Transmethylase, Domain 1"/>
    <property type="match status" value="1"/>
</dbReference>
<dbReference type="InterPro" id="IPR035996">
    <property type="entry name" value="4pyrrol_Methylase_sf"/>
</dbReference>
<evidence type="ECO:0000256" key="3">
    <source>
        <dbReference type="ARBA" id="ARBA00022603"/>
    </source>
</evidence>
<dbReference type="GO" id="GO:0070677">
    <property type="term" value="F:rRNA (cytosine-2'-O-)-methyltransferase activity"/>
    <property type="evidence" value="ECO:0007669"/>
    <property type="project" value="UniProtKB-UniRule"/>
</dbReference>
<dbReference type="PROSITE" id="PS01296">
    <property type="entry name" value="RSMI"/>
    <property type="match status" value="1"/>
</dbReference>
<gene>
    <name evidence="6" type="primary">rsmI</name>
    <name evidence="8" type="ORF">DESME_00160</name>
</gene>
<dbReference type="InterPro" id="IPR014776">
    <property type="entry name" value="4pyrrole_Mease_sub2"/>
</dbReference>
<evidence type="ECO:0000313" key="9">
    <source>
        <dbReference type="Proteomes" id="UP000010847"/>
    </source>
</evidence>
<sequence length="280" mass="31124">MATVEKGTLYVCATPIGNLGDITLRVLEVLRDADVIAAEDTRHSRKLLEHFGIKTPLTSYHQHNEKGKAQELVHRLQGGEVIALISDAGMPGISDPGQEVIRLCLSEHVPVDVLPGPNAGLTALVLSGLPNDHFIFHGFLPSTKSARKREIKGYAKLPFTQIFYEAPHRLVDTLTDLLEVCGDREAVVVRELTKLHQTVHRGTLESLKVEFQAIPPRGEICVLLAPYEEEPVQGGPVEWREEVEEGIHQGLQPKEAMKRVAQKYGISKREVYQATLDRKE</sequence>
<evidence type="ECO:0000256" key="2">
    <source>
        <dbReference type="ARBA" id="ARBA00022552"/>
    </source>
</evidence>
<feature type="domain" description="Tetrapyrrole methylase" evidence="7">
    <location>
        <begin position="8"/>
        <end position="207"/>
    </location>
</feature>
<dbReference type="STRING" id="871968.DESME_00160"/>
<dbReference type="InterPro" id="IPR014777">
    <property type="entry name" value="4pyrrole_Mease_sub1"/>
</dbReference>
<dbReference type="GO" id="GO:0005737">
    <property type="term" value="C:cytoplasm"/>
    <property type="evidence" value="ECO:0007669"/>
    <property type="project" value="UniProtKB-SubCell"/>
</dbReference>
<dbReference type="KEGG" id="dmt:DESME_00160"/>
<keyword evidence="5 6" id="KW-0949">S-adenosyl-L-methionine</keyword>
<name>W0E4N7_9FIRM</name>
<dbReference type="FunFam" id="3.30.950.10:FF:000002">
    <property type="entry name" value="Ribosomal RNA small subunit methyltransferase I"/>
    <property type="match status" value="1"/>
</dbReference>
<dbReference type="SUPFAM" id="SSF53790">
    <property type="entry name" value="Tetrapyrrole methylase"/>
    <property type="match status" value="1"/>
</dbReference>
<dbReference type="eggNOG" id="COG0313">
    <property type="taxonomic scope" value="Bacteria"/>
</dbReference>
<dbReference type="PANTHER" id="PTHR46111:SF1">
    <property type="entry name" value="RIBOSOMAL RNA SMALL SUBUNIT METHYLTRANSFERASE I"/>
    <property type="match status" value="1"/>
</dbReference>
<dbReference type="OrthoDB" id="9809084at2"/>
<keyword evidence="9" id="KW-1185">Reference proteome</keyword>
<dbReference type="InterPro" id="IPR018063">
    <property type="entry name" value="SAM_MeTrfase_RsmI_CS"/>
</dbReference>
<keyword evidence="1 6" id="KW-0963">Cytoplasm</keyword>
<dbReference type="PANTHER" id="PTHR46111">
    <property type="entry name" value="RIBOSOMAL RNA SMALL SUBUNIT METHYLTRANSFERASE I"/>
    <property type="match status" value="1"/>
</dbReference>
<keyword evidence="3 6" id="KW-0489">Methyltransferase</keyword>
<dbReference type="CDD" id="cd11648">
    <property type="entry name" value="RsmI"/>
    <property type="match status" value="1"/>
</dbReference>
<keyword evidence="4 6" id="KW-0808">Transferase</keyword>
<proteinExistence type="inferred from homology"/>
<dbReference type="EC" id="2.1.1.198" evidence="6"/>
<dbReference type="InterPro" id="IPR000878">
    <property type="entry name" value="4pyrrol_Mease"/>
</dbReference>
<evidence type="ECO:0000256" key="4">
    <source>
        <dbReference type="ARBA" id="ARBA00022679"/>
    </source>
</evidence>
<dbReference type="InterPro" id="IPR008189">
    <property type="entry name" value="rRNA_ssu_MeTfrase_I"/>
</dbReference>
<dbReference type="PIRSF" id="PIRSF005917">
    <property type="entry name" value="MTase_YraL"/>
    <property type="match status" value="1"/>
</dbReference>
<evidence type="ECO:0000256" key="5">
    <source>
        <dbReference type="ARBA" id="ARBA00022691"/>
    </source>
</evidence>
<evidence type="ECO:0000256" key="6">
    <source>
        <dbReference type="HAMAP-Rule" id="MF_01877"/>
    </source>
</evidence>
<reference evidence="8 9" key="1">
    <citation type="submission" date="2013-12" db="EMBL/GenBank/DDBJ databases">
        <authorList>
            <consortium name="DOE Joint Genome Institute"/>
            <person name="Smidt H."/>
            <person name="Huntemann M."/>
            <person name="Han J."/>
            <person name="Chen A."/>
            <person name="Kyrpides N."/>
            <person name="Mavromatis K."/>
            <person name="Markowitz V."/>
            <person name="Palaniappan K."/>
            <person name="Ivanova N."/>
            <person name="Schaumberg A."/>
            <person name="Pati A."/>
            <person name="Liolios K."/>
            <person name="Nordberg H.P."/>
            <person name="Cantor M.N."/>
            <person name="Hua S.X."/>
            <person name="Woyke T."/>
        </authorList>
    </citation>
    <scope>NUCLEOTIDE SEQUENCE [LARGE SCALE GENOMIC DNA]</scope>
    <source>
        <strain evidence="9">DSM 15288</strain>
    </source>
</reference>
<comment type="subcellular location">
    <subcellularLocation>
        <location evidence="6">Cytoplasm</location>
    </subcellularLocation>
</comment>
<comment type="similarity">
    <text evidence="6">Belongs to the methyltransferase superfamily. RsmI family.</text>
</comment>
<dbReference type="EMBL" id="CP007032">
    <property type="protein sequence ID" value="AHF05692.1"/>
    <property type="molecule type" value="Genomic_DNA"/>
</dbReference>
<dbReference type="HAMAP" id="MF_01877">
    <property type="entry name" value="16SrRNA_methyltr_I"/>
    <property type="match status" value="1"/>
</dbReference>
<keyword evidence="2 6" id="KW-0698">rRNA processing</keyword>
<dbReference type="NCBIfam" id="TIGR00096">
    <property type="entry name" value="16S rRNA (cytidine(1402)-2'-O)-methyltransferase"/>
    <property type="match status" value="1"/>
</dbReference>
<comment type="function">
    <text evidence="6">Catalyzes the 2'-O-methylation of the ribose of cytidine 1402 (C1402) in 16S rRNA.</text>
</comment>
<dbReference type="Gene3D" id="3.30.950.10">
    <property type="entry name" value="Methyltransferase, Cobalt-precorrin-4 Transmethylase, Domain 2"/>
    <property type="match status" value="1"/>
</dbReference>
<accession>W0E4N7</accession>
<evidence type="ECO:0000259" key="7">
    <source>
        <dbReference type="Pfam" id="PF00590"/>
    </source>
</evidence>
<organism evidence="8 9">
    <name type="scientific">Desulfitobacterium metallireducens DSM 15288</name>
    <dbReference type="NCBI Taxonomy" id="871968"/>
    <lineage>
        <taxon>Bacteria</taxon>
        <taxon>Bacillati</taxon>
        <taxon>Bacillota</taxon>
        <taxon>Clostridia</taxon>
        <taxon>Eubacteriales</taxon>
        <taxon>Desulfitobacteriaceae</taxon>
        <taxon>Desulfitobacterium</taxon>
    </lineage>
</organism>
<dbReference type="FunFam" id="3.40.1010.10:FF:000007">
    <property type="entry name" value="Ribosomal RNA small subunit methyltransferase I"/>
    <property type="match status" value="1"/>
</dbReference>
<evidence type="ECO:0000256" key="1">
    <source>
        <dbReference type="ARBA" id="ARBA00022490"/>
    </source>
</evidence>
<dbReference type="Pfam" id="PF00590">
    <property type="entry name" value="TP_methylase"/>
    <property type="match status" value="1"/>
</dbReference>